<sequence>MYALSAFSARSVHSALAALSVLFAVTAPSFGVALFLCYKPTVGDIRRHL</sequence>
<keyword evidence="1" id="KW-0812">Transmembrane</keyword>
<organism evidence="2 3">
    <name type="scientific">Candidatus Carbonibacillus altaicus</name>
    <dbReference type="NCBI Taxonomy" id="2163959"/>
    <lineage>
        <taxon>Bacteria</taxon>
        <taxon>Bacillati</taxon>
        <taxon>Bacillota</taxon>
        <taxon>Bacilli</taxon>
        <taxon>Bacillales</taxon>
        <taxon>Candidatus Carbonibacillus</taxon>
    </lineage>
</organism>
<evidence type="ECO:0000313" key="3">
    <source>
        <dbReference type="Proteomes" id="UP000244338"/>
    </source>
</evidence>
<proteinExistence type="predicted"/>
<evidence type="ECO:0000256" key="1">
    <source>
        <dbReference type="SAM" id="Phobius"/>
    </source>
</evidence>
<keyword evidence="1" id="KW-0472">Membrane</keyword>
<protein>
    <submittedName>
        <fullName evidence="2">Uncharacterized protein</fullName>
    </submittedName>
</protein>
<comment type="caution">
    <text evidence="2">The sequence shown here is derived from an EMBL/GenBank/DDBJ whole genome shotgun (WGS) entry which is preliminary data.</text>
</comment>
<dbReference type="AlphaFoldDB" id="A0A2R6XZZ1"/>
<reference evidence="3" key="1">
    <citation type="journal article" date="2018" name="Sci. Rep.">
        <title>Lignite coal burning seam in the remote Altai Mountains harbors a hydrogen-driven thermophilic microbial community.</title>
        <authorList>
            <person name="Kadnikov V.V."/>
            <person name="Mardanov A.V."/>
            <person name="Ivasenko D.A."/>
            <person name="Antsiferov D.V."/>
            <person name="Beletsky A.V."/>
            <person name="Karnachuk O.V."/>
            <person name="Ravin N.V."/>
        </authorList>
    </citation>
    <scope>NUCLEOTIDE SEQUENCE [LARGE SCALE GENOMIC DNA]</scope>
</reference>
<gene>
    <name evidence="2" type="ORF">BSOLF_1037</name>
</gene>
<feature type="transmembrane region" description="Helical" evidence="1">
    <location>
        <begin position="12"/>
        <end position="38"/>
    </location>
</feature>
<dbReference type="Proteomes" id="UP000244338">
    <property type="component" value="Unassembled WGS sequence"/>
</dbReference>
<accession>A0A2R6XZZ1</accession>
<keyword evidence="1" id="KW-1133">Transmembrane helix</keyword>
<name>A0A2R6XZZ1_9BACL</name>
<dbReference type="EMBL" id="PEBX01000054">
    <property type="protein sequence ID" value="PTQ55993.1"/>
    <property type="molecule type" value="Genomic_DNA"/>
</dbReference>
<evidence type="ECO:0000313" key="2">
    <source>
        <dbReference type="EMBL" id="PTQ55993.1"/>
    </source>
</evidence>